<keyword evidence="7 9" id="KW-0010">Activator</keyword>
<dbReference type="PANTHER" id="PTHR45526">
    <property type="entry name" value="TRANSCRIPTIONAL REGULATORY PROTEIN DPIA"/>
    <property type="match status" value="1"/>
</dbReference>
<evidence type="ECO:0000256" key="8">
    <source>
        <dbReference type="ARBA" id="ARBA00023163"/>
    </source>
</evidence>
<keyword evidence="2 9" id="KW-0963">Cytoplasm</keyword>
<dbReference type="Gene3D" id="1.10.10.10">
    <property type="entry name" value="Winged helix-like DNA-binding domain superfamily/Winged helix DNA-binding domain"/>
    <property type="match status" value="1"/>
</dbReference>
<evidence type="ECO:0000313" key="12">
    <source>
        <dbReference type="EMBL" id="TPE55374.1"/>
    </source>
</evidence>
<keyword evidence="5 9" id="KW-0805">Transcription regulation</keyword>
<dbReference type="SUPFAM" id="SSF52172">
    <property type="entry name" value="CheY-like"/>
    <property type="match status" value="1"/>
</dbReference>
<keyword evidence="6 9" id="KW-0238">DNA-binding</keyword>
<comment type="caution">
    <text evidence="12">The sequence shown here is derived from an EMBL/GenBank/DDBJ whole genome shotgun (WGS) entry which is preliminary data.</text>
</comment>
<proteinExistence type="predicted"/>
<dbReference type="Proteomes" id="UP000315901">
    <property type="component" value="Unassembled WGS sequence"/>
</dbReference>
<dbReference type="InterPro" id="IPR036388">
    <property type="entry name" value="WH-like_DNA-bd_sf"/>
</dbReference>
<dbReference type="PIRSF" id="PIRSF006171">
    <property type="entry name" value="RR_citrat_malat"/>
    <property type="match status" value="1"/>
</dbReference>
<feature type="domain" description="Response regulatory" evidence="11">
    <location>
        <begin position="5"/>
        <end position="120"/>
    </location>
</feature>
<dbReference type="Pfam" id="PF00072">
    <property type="entry name" value="Response_reg"/>
    <property type="match status" value="1"/>
</dbReference>
<evidence type="ECO:0000256" key="4">
    <source>
        <dbReference type="ARBA" id="ARBA00023012"/>
    </source>
</evidence>
<dbReference type="InterPro" id="IPR011006">
    <property type="entry name" value="CheY-like_superfamily"/>
</dbReference>
<accession>A0A501X4I1</accession>
<evidence type="ECO:0000256" key="7">
    <source>
        <dbReference type="ARBA" id="ARBA00023159"/>
    </source>
</evidence>
<dbReference type="SUPFAM" id="SSF46785">
    <property type="entry name" value="Winged helix' DNA-binding domain"/>
    <property type="match status" value="1"/>
</dbReference>
<dbReference type="Pfam" id="PF20714">
    <property type="entry name" value="HTH_64"/>
    <property type="match status" value="1"/>
</dbReference>
<evidence type="ECO:0000256" key="10">
    <source>
        <dbReference type="PROSITE-ProRule" id="PRU00169"/>
    </source>
</evidence>
<evidence type="ECO:0000256" key="3">
    <source>
        <dbReference type="ARBA" id="ARBA00022553"/>
    </source>
</evidence>
<keyword evidence="13" id="KW-1185">Reference proteome</keyword>
<evidence type="ECO:0000256" key="5">
    <source>
        <dbReference type="ARBA" id="ARBA00023015"/>
    </source>
</evidence>
<dbReference type="Gene3D" id="3.40.50.2300">
    <property type="match status" value="1"/>
</dbReference>
<dbReference type="GO" id="GO:0005737">
    <property type="term" value="C:cytoplasm"/>
    <property type="evidence" value="ECO:0007669"/>
    <property type="project" value="UniProtKB-SubCell"/>
</dbReference>
<evidence type="ECO:0000256" key="9">
    <source>
        <dbReference type="PIRNR" id="PIRNR006171"/>
    </source>
</evidence>
<organism evidence="12 13">
    <name type="scientific">Maribrevibacterium harenarium</name>
    <dbReference type="NCBI Taxonomy" id="2589817"/>
    <lineage>
        <taxon>Bacteria</taxon>
        <taxon>Pseudomonadati</taxon>
        <taxon>Pseudomonadota</taxon>
        <taxon>Gammaproteobacteria</taxon>
        <taxon>Oceanospirillales</taxon>
        <taxon>Oceanospirillaceae</taxon>
        <taxon>Maribrevibacterium</taxon>
    </lineage>
</organism>
<dbReference type="InterPro" id="IPR036390">
    <property type="entry name" value="WH_DNA-bd_sf"/>
</dbReference>
<dbReference type="PANTHER" id="PTHR45526:SF1">
    <property type="entry name" value="TRANSCRIPTIONAL REGULATORY PROTEIN DCUR-RELATED"/>
    <property type="match status" value="1"/>
</dbReference>
<dbReference type="SMART" id="SM00448">
    <property type="entry name" value="REC"/>
    <property type="match status" value="1"/>
</dbReference>
<keyword evidence="4 9" id="KW-0902">Two-component regulatory system</keyword>
<evidence type="ECO:0000256" key="6">
    <source>
        <dbReference type="ARBA" id="ARBA00023125"/>
    </source>
</evidence>
<dbReference type="InterPro" id="IPR001789">
    <property type="entry name" value="Sig_transdc_resp-reg_receiver"/>
</dbReference>
<evidence type="ECO:0000256" key="2">
    <source>
        <dbReference type="ARBA" id="ARBA00022490"/>
    </source>
</evidence>
<dbReference type="GO" id="GO:0003677">
    <property type="term" value="F:DNA binding"/>
    <property type="evidence" value="ECO:0007669"/>
    <property type="project" value="UniProtKB-KW"/>
</dbReference>
<evidence type="ECO:0000259" key="11">
    <source>
        <dbReference type="PROSITE" id="PS50110"/>
    </source>
</evidence>
<evidence type="ECO:0000256" key="1">
    <source>
        <dbReference type="ARBA" id="ARBA00004496"/>
    </source>
</evidence>
<dbReference type="GO" id="GO:0003700">
    <property type="term" value="F:DNA-binding transcription factor activity"/>
    <property type="evidence" value="ECO:0007669"/>
    <property type="project" value="InterPro"/>
</dbReference>
<gene>
    <name evidence="12" type="ORF">FJM67_02180</name>
</gene>
<sequence>MGIYTVLIVEDDPQASYMLEQAVNQHPAFSVIGAAESIEQAKLMLAPMPDLILLDISLPDGNGMDLLPLLRSLCVSSSVIMTTAERDAHVVAQAIQHGVMDYLVKPLRFSRVTQALDDVAAFHQRLTKQGEVDQMQIDALLRKVPNRTRQTPKGIDTITLTAMIEHIKGLTAPFSAQEVGDALKVSRITARRYLEYLEEQGTVTMSLSYNTGGRPKQLYTFREEKR</sequence>
<dbReference type="InterPro" id="IPR024187">
    <property type="entry name" value="Sig_transdc_resp-reg_cit/mal"/>
</dbReference>
<keyword evidence="8 9" id="KW-0804">Transcription</keyword>
<dbReference type="PROSITE" id="PS50110">
    <property type="entry name" value="RESPONSE_REGULATORY"/>
    <property type="match status" value="1"/>
</dbReference>
<feature type="modified residue" description="4-aspartylphosphate" evidence="10">
    <location>
        <position position="55"/>
    </location>
</feature>
<keyword evidence="3 10" id="KW-0597">Phosphoprotein</keyword>
<reference evidence="12 13" key="1">
    <citation type="submission" date="2019-06" db="EMBL/GenBank/DDBJ databases">
        <title>A novel bacterium of genus Marinomonas, isolated from coastal sand.</title>
        <authorList>
            <person name="Huang H."/>
            <person name="Mo K."/>
            <person name="Hu Y."/>
        </authorList>
    </citation>
    <scope>NUCLEOTIDE SEQUENCE [LARGE SCALE GENOMIC DNA]</scope>
    <source>
        <strain evidence="12 13">HB171799</strain>
    </source>
</reference>
<dbReference type="AlphaFoldDB" id="A0A501X4I1"/>
<protein>
    <recommendedName>
        <fullName evidence="9">Transcriptional regulatory protein</fullName>
    </recommendedName>
</protein>
<dbReference type="InterPro" id="IPR048714">
    <property type="entry name" value="DpiA-like_HTH"/>
</dbReference>
<dbReference type="EMBL" id="VFRR01000002">
    <property type="protein sequence ID" value="TPE55374.1"/>
    <property type="molecule type" value="Genomic_DNA"/>
</dbReference>
<dbReference type="RefSeq" id="WP_140587037.1">
    <property type="nucleotide sequence ID" value="NZ_VFRR01000002.1"/>
</dbReference>
<name>A0A501X4I1_9GAMM</name>
<comment type="subcellular location">
    <subcellularLocation>
        <location evidence="1 9">Cytoplasm</location>
    </subcellularLocation>
</comment>
<evidence type="ECO:0000313" key="13">
    <source>
        <dbReference type="Proteomes" id="UP000315901"/>
    </source>
</evidence>
<dbReference type="InterPro" id="IPR051271">
    <property type="entry name" value="2C-system_Tx_regulators"/>
</dbReference>
<dbReference type="GO" id="GO:0000156">
    <property type="term" value="F:phosphorelay response regulator activity"/>
    <property type="evidence" value="ECO:0007669"/>
    <property type="project" value="TreeGrafter"/>
</dbReference>
<dbReference type="OrthoDB" id="9802426at2"/>